<organism evidence="3 4">
    <name type="scientific">Brunnivagina elsteri CCALA 953</name>
    <dbReference type="NCBI Taxonomy" id="987040"/>
    <lineage>
        <taxon>Bacteria</taxon>
        <taxon>Bacillati</taxon>
        <taxon>Cyanobacteriota</taxon>
        <taxon>Cyanophyceae</taxon>
        <taxon>Nostocales</taxon>
        <taxon>Calotrichaceae</taxon>
        <taxon>Brunnivagina</taxon>
    </lineage>
</organism>
<comment type="caution">
    <text evidence="3">The sequence shown here is derived from an EMBL/GenBank/DDBJ whole genome shotgun (WGS) entry which is preliminary data.</text>
</comment>
<protein>
    <submittedName>
        <fullName evidence="3">Acyltransferase</fullName>
    </submittedName>
</protein>
<keyword evidence="1" id="KW-0812">Transmembrane</keyword>
<dbReference type="InterPro" id="IPR002656">
    <property type="entry name" value="Acyl_transf_3_dom"/>
</dbReference>
<feature type="transmembrane region" description="Helical" evidence="1">
    <location>
        <begin position="21"/>
        <end position="43"/>
    </location>
</feature>
<gene>
    <name evidence="3" type="ORF">CK510_12870</name>
</gene>
<feature type="transmembrane region" description="Helical" evidence="1">
    <location>
        <begin position="332"/>
        <end position="349"/>
    </location>
</feature>
<feature type="transmembrane region" description="Helical" evidence="1">
    <location>
        <begin position="152"/>
        <end position="169"/>
    </location>
</feature>
<dbReference type="GO" id="GO:0000271">
    <property type="term" value="P:polysaccharide biosynthetic process"/>
    <property type="evidence" value="ECO:0007669"/>
    <property type="project" value="TreeGrafter"/>
</dbReference>
<feature type="transmembrane region" description="Helical" evidence="1">
    <location>
        <begin position="252"/>
        <end position="270"/>
    </location>
</feature>
<evidence type="ECO:0000313" key="3">
    <source>
        <dbReference type="EMBL" id="PAX54094.1"/>
    </source>
</evidence>
<evidence type="ECO:0000256" key="1">
    <source>
        <dbReference type="SAM" id="Phobius"/>
    </source>
</evidence>
<evidence type="ECO:0000313" key="4">
    <source>
        <dbReference type="Proteomes" id="UP000218238"/>
    </source>
</evidence>
<feature type="transmembrane region" description="Helical" evidence="1">
    <location>
        <begin position="369"/>
        <end position="391"/>
    </location>
</feature>
<dbReference type="Proteomes" id="UP000218238">
    <property type="component" value="Unassembled WGS sequence"/>
</dbReference>
<dbReference type="GO" id="GO:0016020">
    <property type="term" value="C:membrane"/>
    <property type="evidence" value="ECO:0007669"/>
    <property type="project" value="TreeGrafter"/>
</dbReference>
<dbReference type="EMBL" id="NTFS01000123">
    <property type="protein sequence ID" value="PAX54094.1"/>
    <property type="molecule type" value="Genomic_DNA"/>
</dbReference>
<dbReference type="PANTHER" id="PTHR23028:SF53">
    <property type="entry name" value="ACYL_TRANSF_3 DOMAIN-CONTAINING PROTEIN"/>
    <property type="match status" value="1"/>
</dbReference>
<reference evidence="3 4" key="1">
    <citation type="submission" date="2017-08" db="EMBL/GenBank/DDBJ databases">
        <title>Draft genome sequence of filamentous cyanobacterium Calothrix elsteri CCALA 953.</title>
        <authorList>
            <person name="Gagunashvili A.N."/>
            <person name="Elster J."/>
            <person name="Andresson O.S."/>
        </authorList>
    </citation>
    <scope>NUCLEOTIDE SEQUENCE [LARGE SCALE GENOMIC DNA]</scope>
    <source>
        <strain evidence="3 4">CCALA 953</strain>
    </source>
</reference>
<dbReference type="PANTHER" id="PTHR23028">
    <property type="entry name" value="ACETYLTRANSFERASE"/>
    <property type="match status" value="1"/>
</dbReference>
<dbReference type="InterPro" id="IPR050879">
    <property type="entry name" value="Acyltransferase_3"/>
</dbReference>
<keyword evidence="3" id="KW-0012">Acyltransferase</keyword>
<proteinExistence type="predicted"/>
<dbReference type="Pfam" id="PF01757">
    <property type="entry name" value="Acyl_transf_3"/>
    <property type="match status" value="1"/>
</dbReference>
<feature type="domain" description="Acyltransferase 3" evidence="2">
    <location>
        <begin position="1"/>
        <end position="384"/>
    </location>
</feature>
<keyword evidence="4" id="KW-1185">Reference proteome</keyword>
<keyword evidence="3" id="KW-0808">Transferase</keyword>
<evidence type="ECO:0000259" key="2">
    <source>
        <dbReference type="Pfam" id="PF01757"/>
    </source>
</evidence>
<feature type="transmembrane region" description="Helical" evidence="1">
    <location>
        <begin position="68"/>
        <end position="88"/>
    </location>
</feature>
<sequence length="415" mass="48477">MVVTIHCAPPRSSIIYLGYDFSWLIFSNGLVAVWIFFCLSGYLMGKAFYSGRYTVDTKGIFNFWCNRALRIVPLYYFVLLILSIFVYTDILKMANWGYLFRLLTFTYQPYFYPQPIAFNDSLWSLSTEVQFYLLVPFIYSIIAPLIISLRHFITAFFIVIITVFLIKFITLSGFQKQIIEQFAYAFRYWYAPLINNLDLFICGFLINPLIQSYRQNKNTDCATKCIDINNKSNLNKKYLSRFNLFSYANNKIIAIALIVLLYLFTAHHFYNQELWGLPTRTGGFRTSTTIFILQPLTAIITCLFIFAFELTKYESYSKHEKLSFTNILKNPIRALEIMGNLSYGVYVWHVPIIQKITPIFISDIPLEAFAFRITATLILSSILATITYYLVEIPAAKFKIYREVRNQESEVRSEK</sequence>
<dbReference type="GO" id="GO:0016747">
    <property type="term" value="F:acyltransferase activity, transferring groups other than amino-acyl groups"/>
    <property type="evidence" value="ECO:0007669"/>
    <property type="project" value="InterPro"/>
</dbReference>
<keyword evidence="1" id="KW-0472">Membrane</keyword>
<feature type="transmembrane region" description="Helical" evidence="1">
    <location>
        <begin position="129"/>
        <end position="147"/>
    </location>
</feature>
<name>A0A2A2TIL9_9CYAN</name>
<feature type="transmembrane region" description="Helical" evidence="1">
    <location>
        <begin position="290"/>
        <end position="311"/>
    </location>
</feature>
<feature type="transmembrane region" description="Helical" evidence="1">
    <location>
        <begin position="189"/>
        <end position="210"/>
    </location>
</feature>
<accession>A0A2A2TIL9</accession>
<keyword evidence="1" id="KW-1133">Transmembrane helix</keyword>
<dbReference type="AlphaFoldDB" id="A0A2A2TIL9"/>
<dbReference type="OrthoDB" id="572802at2"/>